<evidence type="ECO:0008006" key="8">
    <source>
        <dbReference type="Google" id="ProtNLM"/>
    </source>
</evidence>
<keyword evidence="3 6" id="KW-0812">Transmembrane</keyword>
<evidence type="ECO:0000256" key="4">
    <source>
        <dbReference type="ARBA" id="ARBA00022989"/>
    </source>
</evidence>
<organism evidence="7">
    <name type="scientific">marine sediment metagenome</name>
    <dbReference type="NCBI Taxonomy" id="412755"/>
    <lineage>
        <taxon>unclassified sequences</taxon>
        <taxon>metagenomes</taxon>
        <taxon>ecological metagenomes</taxon>
    </lineage>
</organism>
<dbReference type="PANTHER" id="PTHR38825">
    <property type="entry name" value="LYSINE EXPORTER PROTEIN (LYSE/YGGA)"/>
    <property type="match status" value="1"/>
</dbReference>
<keyword evidence="4 6" id="KW-1133">Transmembrane helix</keyword>
<accession>X0TB98</accession>
<dbReference type="GO" id="GO:0006865">
    <property type="term" value="P:amino acid transport"/>
    <property type="evidence" value="ECO:0007669"/>
    <property type="project" value="InterPro"/>
</dbReference>
<feature type="transmembrane region" description="Helical" evidence="6">
    <location>
        <begin position="66"/>
        <end position="85"/>
    </location>
</feature>
<dbReference type="Pfam" id="PF01810">
    <property type="entry name" value="LysE"/>
    <property type="match status" value="1"/>
</dbReference>
<protein>
    <recommendedName>
        <fullName evidence="8">Lysine transporter LysE</fullName>
    </recommendedName>
</protein>
<feature type="transmembrane region" description="Helical" evidence="6">
    <location>
        <begin position="105"/>
        <end position="125"/>
    </location>
</feature>
<dbReference type="InterPro" id="IPR001123">
    <property type="entry name" value="LeuE-type"/>
</dbReference>
<name>X0TB98_9ZZZZ</name>
<evidence type="ECO:0000256" key="2">
    <source>
        <dbReference type="ARBA" id="ARBA00022475"/>
    </source>
</evidence>
<evidence type="ECO:0000313" key="7">
    <source>
        <dbReference type="EMBL" id="GAF90464.1"/>
    </source>
</evidence>
<keyword evidence="5 6" id="KW-0472">Membrane</keyword>
<sequence length="202" mass="22583">MLALLLSVILVSFAGAVTPGPILAVTIAKGCKSPWAGFQIALAHIIIDISVILLIYFGFSQFLQNNIVQIILSILGGALVIWLGIKMFRTRSAVANERRDLRYSPFVLGVLTTVFNPMFLLWWATIGSMFIMRLREFGVMGLIAFIFAMEIPNLIWYPLASIMAYKTSSSLWGHKFQKWLFIICAILLIGFGIWFMVSGVQT</sequence>
<dbReference type="GO" id="GO:0005886">
    <property type="term" value="C:plasma membrane"/>
    <property type="evidence" value="ECO:0007669"/>
    <property type="project" value="UniProtKB-SubCell"/>
</dbReference>
<evidence type="ECO:0000256" key="6">
    <source>
        <dbReference type="SAM" id="Phobius"/>
    </source>
</evidence>
<comment type="caution">
    <text evidence="7">The sequence shown here is derived from an EMBL/GenBank/DDBJ whole genome shotgun (WGS) entry which is preliminary data.</text>
</comment>
<dbReference type="EMBL" id="BARS01010165">
    <property type="protein sequence ID" value="GAF90464.1"/>
    <property type="molecule type" value="Genomic_DNA"/>
</dbReference>
<feature type="transmembrane region" description="Helical" evidence="6">
    <location>
        <begin position="137"/>
        <end position="159"/>
    </location>
</feature>
<dbReference type="AlphaFoldDB" id="X0TB98"/>
<feature type="transmembrane region" description="Helical" evidence="6">
    <location>
        <begin position="179"/>
        <end position="197"/>
    </location>
</feature>
<comment type="subcellular location">
    <subcellularLocation>
        <location evidence="1">Cell membrane</location>
        <topology evidence="1">Multi-pass membrane protein</topology>
    </subcellularLocation>
</comment>
<evidence type="ECO:0000256" key="1">
    <source>
        <dbReference type="ARBA" id="ARBA00004651"/>
    </source>
</evidence>
<evidence type="ECO:0000256" key="5">
    <source>
        <dbReference type="ARBA" id="ARBA00023136"/>
    </source>
</evidence>
<keyword evidence="2" id="KW-1003">Cell membrane</keyword>
<gene>
    <name evidence="7" type="ORF">S01H1_18915</name>
</gene>
<feature type="non-terminal residue" evidence="7">
    <location>
        <position position="202"/>
    </location>
</feature>
<evidence type="ECO:0000256" key="3">
    <source>
        <dbReference type="ARBA" id="ARBA00022692"/>
    </source>
</evidence>
<proteinExistence type="predicted"/>
<reference evidence="7" key="1">
    <citation type="journal article" date="2014" name="Front. Microbiol.">
        <title>High frequency of phylogenetically diverse reductive dehalogenase-homologous genes in deep subseafloor sedimentary metagenomes.</title>
        <authorList>
            <person name="Kawai M."/>
            <person name="Futagami T."/>
            <person name="Toyoda A."/>
            <person name="Takaki Y."/>
            <person name="Nishi S."/>
            <person name="Hori S."/>
            <person name="Arai W."/>
            <person name="Tsubouchi T."/>
            <person name="Morono Y."/>
            <person name="Uchiyama I."/>
            <person name="Ito T."/>
            <person name="Fujiyama A."/>
            <person name="Inagaki F."/>
            <person name="Takami H."/>
        </authorList>
    </citation>
    <scope>NUCLEOTIDE SEQUENCE</scope>
    <source>
        <strain evidence="7">Expedition CK06-06</strain>
    </source>
</reference>
<feature type="transmembrane region" description="Helical" evidence="6">
    <location>
        <begin position="40"/>
        <end position="59"/>
    </location>
</feature>
<dbReference type="PANTHER" id="PTHR38825:SF1">
    <property type="entry name" value="TRANSPORTER, LYSE FAMILY"/>
    <property type="match status" value="1"/>
</dbReference>